<dbReference type="Proteomes" id="UP000593576">
    <property type="component" value="Unassembled WGS sequence"/>
</dbReference>
<proteinExistence type="predicted"/>
<comment type="caution">
    <text evidence="1">The sequence shown here is derived from an EMBL/GenBank/DDBJ whole genome shotgun (WGS) entry which is preliminary data.</text>
</comment>
<reference evidence="1 2" key="1">
    <citation type="journal article" date="2019" name="Genome Biol. Evol.">
        <title>Insights into the evolution of the New World diploid cottons (Gossypium, subgenus Houzingenia) based on genome sequencing.</title>
        <authorList>
            <person name="Grover C.E."/>
            <person name="Arick M.A. 2nd"/>
            <person name="Thrash A."/>
            <person name="Conover J.L."/>
            <person name="Sanders W.S."/>
            <person name="Peterson D.G."/>
            <person name="Frelichowski J.E."/>
            <person name="Scheffler J.A."/>
            <person name="Scheffler B.E."/>
            <person name="Wendel J.F."/>
        </authorList>
    </citation>
    <scope>NUCLEOTIDE SEQUENCE [LARGE SCALE GENOMIC DNA]</scope>
    <source>
        <strain evidence="1">1</strain>
        <tissue evidence="1">Leaf</tissue>
    </source>
</reference>
<name>A0A7J9N406_GOSSC</name>
<keyword evidence="2" id="KW-1185">Reference proteome</keyword>
<gene>
    <name evidence="1" type="ORF">Goshw_022137</name>
</gene>
<accession>A0A7J9N406</accession>
<evidence type="ECO:0000313" key="1">
    <source>
        <dbReference type="EMBL" id="MBA0877826.1"/>
    </source>
</evidence>
<dbReference type="OrthoDB" id="995349at2759"/>
<evidence type="ECO:0000313" key="2">
    <source>
        <dbReference type="Proteomes" id="UP000593576"/>
    </source>
</evidence>
<organism evidence="1 2">
    <name type="scientific">Gossypium schwendimanii</name>
    <name type="common">Cotton</name>
    <dbReference type="NCBI Taxonomy" id="34291"/>
    <lineage>
        <taxon>Eukaryota</taxon>
        <taxon>Viridiplantae</taxon>
        <taxon>Streptophyta</taxon>
        <taxon>Embryophyta</taxon>
        <taxon>Tracheophyta</taxon>
        <taxon>Spermatophyta</taxon>
        <taxon>Magnoliopsida</taxon>
        <taxon>eudicotyledons</taxon>
        <taxon>Gunneridae</taxon>
        <taxon>Pentapetalae</taxon>
        <taxon>rosids</taxon>
        <taxon>malvids</taxon>
        <taxon>Malvales</taxon>
        <taxon>Malvaceae</taxon>
        <taxon>Malvoideae</taxon>
        <taxon>Gossypium</taxon>
    </lineage>
</organism>
<sequence length="21" mass="2639">MWMKQSLIYSTGSIRRLHRFQ</sequence>
<protein>
    <submittedName>
        <fullName evidence="1">Uncharacterized protein</fullName>
    </submittedName>
</protein>
<dbReference type="AlphaFoldDB" id="A0A7J9N406"/>
<dbReference type="EMBL" id="JABFAF010269504">
    <property type="protein sequence ID" value="MBA0877826.1"/>
    <property type="molecule type" value="Genomic_DNA"/>
</dbReference>